<dbReference type="InterPro" id="IPR038765">
    <property type="entry name" value="Papain-like_cys_pep_sf"/>
</dbReference>
<evidence type="ECO:0000256" key="2">
    <source>
        <dbReference type="ARBA" id="ARBA00022670"/>
    </source>
</evidence>
<gene>
    <name evidence="11" type="ORF">GTO87_00530</name>
</gene>
<evidence type="ECO:0000256" key="6">
    <source>
        <dbReference type="ARBA" id="ARBA00022807"/>
    </source>
</evidence>
<dbReference type="InterPro" id="IPR051202">
    <property type="entry name" value="Peptidase_C40"/>
</dbReference>
<keyword evidence="2" id="KW-0645">Protease</keyword>
<dbReference type="SUPFAM" id="SSF54001">
    <property type="entry name" value="Cysteine proteinases"/>
    <property type="match status" value="1"/>
</dbReference>
<dbReference type="AlphaFoldDB" id="A0A7H9EIH5"/>
<dbReference type="EMBL" id="CP047418">
    <property type="protein sequence ID" value="QLL77249.1"/>
    <property type="molecule type" value="Genomic_DNA"/>
</dbReference>
<dbReference type="Proteomes" id="UP000510886">
    <property type="component" value="Chromosome"/>
</dbReference>
<organism evidence="11 12">
    <name type="scientific">Ligilactobacillus saerimneri</name>
    <dbReference type="NCBI Taxonomy" id="228229"/>
    <lineage>
        <taxon>Bacteria</taxon>
        <taxon>Bacillati</taxon>
        <taxon>Bacillota</taxon>
        <taxon>Bacilli</taxon>
        <taxon>Lactobacillales</taxon>
        <taxon>Lactobacillaceae</taxon>
        <taxon>Ligilactobacillus</taxon>
    </lineage>
</organism>
<dbReference type="InterPro" id="IPR036779">
    <property type="entry name" value="LysM_dom_sf"/>
</dbReference>
<evidence type="ECO:0000256" key="7">
    <source>
        <dbReference type="SAM" id="MobiDB-lite"/>
    </source>
</evidence>
<dbReference type="GO" id="GO:0008234">
    <property type="term" value="F:cysteine-type peptidase activity"/>
    <property type="evidence" value="ECO:0007669"/>
    <property type="project" value="UniProtKB-KW"/>
</dbReference>
<feature type="compositionally biased region" description="Polar residues" evidence="7">
    <location>
        <begin position="281"/>
        <end position="297"/>
    </location>
</feature>
<evidence type="ECO:0000256" key="4">
    <source>
        <dbReference type="ARBA" id="ARBA00022737"/>
    </source>
</evidence>
<keyword evidence="3 8" id="KW-0732">Signal</keyword>
<dbReference type="Pfam" id="PF00877">
    <property type="entry name" value="NLPC_P60"/>
    <property type="match status" value="1"/>
</dbReference>
<dbReference type="PROSITE" id="PS51782">
    <property type="entry name" value="LYSM"/>
    <property type="match status" value="2"/>
</dbReference>
<dbReference type="Pfam" id="PF01476">
    <property type="entry name" value="LysM"/>
    <property type="match status" value="2"/>
</dbReference>
<feature type="domain" description="LysM" evidence="9">
    <location>
        <begin position="30"/>
        <end position="75"/>
    </location>
</feature>
<evidence type="ECO:0000256" key="3">
    <source>
        <dbReference type="ARBA" id="ARBA00022729"/>
    </source>
</evidence>
<keyword evidence="5" id="KW-0378">Hydrolase</keyword>
<evidence type="ECO:0000256" key="8">
    <source>
        <dbReference type="SAM" id="SignalP"/>
    </source>
</evidence>
<feature type="domain" description="LysM" evidence="9">
    <location>
        <begin position="94"/>
        <end position="139"/>
    </location>
</feature>
<protein>
    <submittedName>
        <fullName evidence="11">LysM peptidoglycan-binding domain-containing protein</fullName>
    </submittedName>
</protein>
<dbReference type="SMART" id="SM00257">
    <property type="entry name" value="LysM"/>
    <property type="match status" value="2"/>
</dbReference>
<dbReference type="KEGG" id="lsw:GTO87_00530"/>
<name>A0A7H9EIH5_9LACO</name>
<feature type="compositionally biased region" description="Low complexity" evidence="7">
    <location>
        <begin position="149"/>
        <end position="280"/>
    </location>
</feature>
<dbReference type="Gene3D" id="3.90.1720.10">
    <property type="entry name" value="endopeptidase domain like (from Nostoc punctiforme)"/>
    <property type="match status" value="1"/>
</dbReference>
<dbReference type="PANTHER" id="PTHR47053:SF1">
    <property type="entry name" value="MUREIN DD-ENDOPEPTIDASE MEPH-RELATED"/>
    <property type="match status" value="1"/>
</dbReference>
<dbReference type="CDD" id="cd00118">
    <property type="entry name" value="LysM"/>
    <property type="match status" value="2"/>
</dbReference>
<keyword evidence="6" id="KW-0788">Thiol protease</keyword>
<evidence type="ECO:0000259" key="10">
    <source>
        <dbReference type="PROSITE" id="PS51935"/>
    </source>
</evidence>
<evidence type="ECO:0000313" key="11">
    <source>
        <dbReference type="EMBL" id="QLL77249.1"/>
    </source>
</evidence>
<proteinExistence type="inferred from homology"/>
<dbReference type="GO" id="GO:0006508">
    <property type="term" value="P:proteolysis"/>
    <property type="evidence" value="ECO:0007669"/>
    <property type="project" value="UniProtKB-KW"/>
</dbReference>
<keyword evidence="4" id="KW-0677">Repeat</keyword>
<feature type="chain" id="PRO_5028870535" evidence="8">
    <location>
        <begin position="29"/>
        <end position="430"/>
    </location>
</feature>
<evidence type="ECO:0000256" key="5">
    <source>
        <dbReference type="ARBA" id="ARBA00022801"/>
    </source>
</evidence>
<dbReference type="RefSeq" id="WP_180849076.1">
    <property type="nucleotide sequence ID" value="NZ_CP047418.1"/>
</dbReference>
<evidence type="ECO:0000259" key="9">
    <source>
        <dbReference type="PROSITE" id="PS51782"/>
    </source>
</evidence>
<evidence type="ECO:0000256" key="1">
    <source>
        <dbReference type="ARBA" id="ARBA00007074"/>
    </source>
</evidence>
<dbReference type="InterPro" id="IPR000064">
    <property type="entry name" value="NLP_P60_dom"/>
</dbReference>
<feature type="domain" description="NlpC/P60" evidence="10">
    <location>
        <begin position="313"/>
        <end position="430"/>
    </location>
</feature>
<dbReference type="InterPro" id="IPR018392">
    <property type="entry name" value="LysM"/>
</dbReference>
<dbReference type="SUPFAM" id="SSF54106">
    <property type="entry name" value="LysM domain"/>
    <property type="match status" value="2"/>
</dbReference>
<dbReference type="PANTHER" id="PTHR47053">
    <property type="entry name" value="MUREIN DD-ENDOPEPTIDASE MEPH-RELATED"/>
    <property type="match status" value="1"/>
</dbReference>
<comment type="similarity">
    <text evidence="1">Belongs to the peptidase C40 family.</text>
</comment>
<feature type="signal peptide" evidence="8">
    <location>
        <begin position="1"/>
        <end position="28"/>
    </location>
</feature>
<evidence type="ECO:0000313" key="12">
    <source>
        <dbReference type="Proteomes" id="UP000510886"/>
    </source>
</evidence>
<feature type="region of interest" description="Disordered" evidence="7">
    <location>
        <begin position="149"/>
        <end position="297"/>
    </location>
</feature>
<accession>A0A7H9EIH5</accession>
<dbReference type="Gene3D" id="3.10.350.10">
    <property type="entry name" value="LysM domain"/>
    <property type="match status" value="2"/>
</dbReference>
<dbReference type="PROSITE" id="PS51935">
    <property type="entry name" value="NLPC_P60"/>
    <property type="match status" value="1"/>
</dbReference>
<reference evidence="11 12" key="1">
    <citation type="submission" date="2020-01" db="EMBL/GenBank/DDBJ databases">
        <title>Complete and circular genome sequences of six lactobacillus isolates from horses.</title>
        <authorList>
            <person name="Hassan H.M."/>
        </authorList>
    </citation>
    <scope>NUCLEOTIDE SEQUENCE [LARGE SCALE GENOMIC DNA]</scope>
    <source>
        <strain evidence="11 12">1A</strain>
    </source>
</reference>
<sequence>MNNKTKTLLAGTVGAAGLLAVSAQPASANTTVKIQPGDSVWHFAQKYGVSIQSIETLNKINSDTHLIYAGASLEIPTANKAATPKQTSTKPVTNTYVVKTGDTLWSIARAHNMSVDSLRSMNNIASDNDLIIAGQTLSVVAKAHTTPGATAATTQTATSVTERTPQVVPAKSAAVATTQQAATPAPATTTTTESQTSSAQTSSASSVATSSSTTTSATQQPTTAAPTVATSSSTEATTTTTSSSTVAKAETSVAATPAPSQTSTTTQTAPTTTAVTSQQANTTAATPTVHESTQATAPTATDYKQAATNPVSSASNAVAVTIAQKYLGTPYVWGGTTPSGFDCSGFTQYVYAQLGKSIGRNTIAQESAGTQITVSQAQPGDLLFWGSKGNTYHVAIYAGNNTYIAAPQEGQNISYGNMAYYMPSFAVHVN</sequence>